<protein>
    <submittedName>
        <fullName evidence="1">18540_t:CDS:1</fullName>
    </submittedName>
</protein>
<name>A0ACA9NTF7_9GLOM</name>
<comment type="caution">
    <text evidence="1">The sequence shown here is derived from an EMBL/GenBank/DDBJ whole genome shotgun (WGS) entry which is preliminary data.</text>
</comment>
<accession>A0ACA9NTF7</accession>
<organism evidence="1 2">
    <name type="scientific">Racocetra persica</name>
    <dbReference type="NCBI Taxonomy" id="160502"/>
    <lineage>
        <taxon>Eukaryota</taxon>
        <taxon>Fungi</taxon>
        <taxon>Fungi incertae sedis</taxon>
        <taxon>Mucoromycota</taxon>
        <taxon>Glomeromycotina</taxon>
        <taxon>Glomeromycetes</taxon>
        <taxon>Diversisporales</taxon>
        <taxon>Gigasporaceae</taxon>
        <taxon>Racocetra</taxon>
    </lineage>
</organism>
<dbReference type="Proteomes" id="UP000789920">
    <property type="component" value="Unassembled WGS sequence"/>
</dbReference>
<evidence type="ECO:0000313" key="2">
    <source>
        <dbReference type="Proteomes" id="UP000789920"/>
    </source>
</evidence>
<gene>
    <name evidence="1" type="ORF">RPERSI_LOCUS8839</name>
</gene>
<dbReference type="EMBL" id="CAJVQC010016243">
    <property type="protein sequence ID" value="CAG8674696.1"/>
    <property type="molecule type" value="Genomic_DNA"/>
</dbReference>
<keyword evidence="2" id="KW-1185">Reference proteome</keyword>
<reference evidence="1" key="1">
    <citation type="submission" date="2021-06" db="EMBL/GenBank/DDBJ databases">
        <authorList>
            <person name="Kallberg Y."/>
            <person name="Tangrot J."/>
            <person name="Rosling A."/>
        </authorList>
    </citation>
    <scope>NUCLEOTIDE SEQUENCE</scope>
    <source>
        <strain evidence="1">MA461A</strain>
    </source>
</reference>
<evidence type="ECO:0000313" key="1">
    <source>
        <dbReference type="EMBL" id="CAG8674696.1"/>
    </source>
</evidence>
<sequence length="67" mass="7673">LEDPNENIFKIQFLEADAIVSNLPIYSQKHPDHMYTSKLINAREITERLSVMAGSKSIDSLKFLHDV</sequence>
<feature type="non-terminal residue" evidence="1">
    <location>
        <position position="1"/>
    </location>
</feature>
<proteinExistence type="predicted"/>